<name>A0ABU5KKE5_9BACL</name>
<dbReference type="Proteomes" id="UP001292084">
    <property type="component" value="Unassembled WGS sequence"/>
</dbReference>
<dbReference type="RefSeq" id="WP_322420657.1">
    <property type="nucleotide sequence ID" value="NZ_JAXQNN010000002.1"/>
</dbReference>
<protein>
    <submittedName>
        <fullName evidence="1">Uncharacterized protein</fullName>
    </submittedName>
</protein>
<sequence>MTVEELYEAYLKAVKDASNGLVTSDKAEFFKMVAFREVMTKYEYQHMKDTEARKRKMMDGLKGDHE</sequence>
<gene>
    <name evidence="1" type="ORF">UFB30_05350</name>
</gene>
<proteinExistence type="predicted"/>
<organism evidence="1 2">
    <name type="scientific">Jeotgalibacillus haloalkalitolerans</name>
    <dbReference type="NCBI Taxonomy" id="3104292"/>
    <lineage>
        <taxon>Bacteria</taxon>
        <taxon>Bacillati</taxon>
        <taxon>Bacillota</taxon>
        <taxon>Bacilli</taxon>
        <taxon>Bacillales</taxon>
        <taxon>Caryophanaceae</taxon>
        <taxon>Jeotgalibacillus</taxon>
    </lineage>
</organism>
<evidence type="ECO:0000313" key="1">
    <source>
        <dbReference type="EMBL" id="MDZ5711640.1"/>
    </source>
</evidence>
<reference evidence="1 2" key="1">
    <citation type="submission" date="2023-12" db="EMBL/GenBank/DDBJ databases">
        <title>Jeotgalibacillus haloalkaliphilus sp. nov., a novel salt-tolerant bacteria, isolated from the estuary of the Fenhe River into the Yellow River.</title>
        <authorList>
            <person name="Li Y."/>
        </authorList>
    </citation>
    <scope>NUCLEOTIDE SEQUENCE [LARGE SCALE GENOMIC DNA]</scope>
    <source>
        <strain evidence="1 2">HH7-29</strain>
    </source>
</reference>
<evidence type="ECO:0000313" key="2">
    <source>
        <dbReference type="Proteomes" id="UP001292084"/>
    </source>
</evidence>
<comment type="caution">
    <text evidence="1">The sequence shown here is derived from an EMBL/GenBank/DDBJ whole genome shotgun (WGS) entry which is preliminary data.</text>
</comment>
<dbReference type="EMBL" id="JAXQNN010000002">
    <property type="protein sequence ID" value="MDZ5711640.1"/>
    <property type="molecule type" value="Genomic_DNA"/>
</dbReference>
<keyword evidence="2" id="KW-1185">Reference proteome</keyword>
<accession>A0ABU5KKE5</accession>